<reference evidence="2 3" key="1">
    <citation type="submission" date="2019-10" db="EMBL/GenBank/DDBJ databases">
        <title>Complete genome sequences for adaption low water activity.</title>
        <authorList>
            <person name="Zhao L."/>
            <person name="Zhong J."/>
        </authorList>
    </citation>
    <scope>NUCLEOTIDE SEQUENCE [LARGE SCALE GENOMIC DNA]</scope>
    <source>
        <strain evidence="2 3">FDU301</strain>
        <plasmid evidence="3">pfdu301a</plasmid>
    </source>
</reference>
<accession>A0A6M6E5S1</accession>
<name>A0A6M6E5S1_PRIMG</name>
<organism evidence="2 3">
    <name type="scientific">Priestia megaterium</name>
    <name type="common">Bacillus megaterium</name>
    <dbReference type="NCBI Taxonomy" id="1404"/>
    <lineage>
        <taxon>Bacteria</taxon>
        <taxon>Bacillati</taxon>
        <taxon>Bacillota</taxon>
        <taxon>Bacilli</taxon>
        <taxon>Bacillales</taxon>
        <taxon>Bacillaceae</taxon>
        <taxon>Priestia</taxon>
    </lineage>
</organism>
<evidence type="ECO:0000313" key="3">
    <source>
        <dbReference type="Proteomes" id="UP000501076"/>
    </source>
</evidence>
<dbReference type="RefSeq" id="WP_171778470.1">
    <property type="nucleotide sequence ID" value="NZ_CP045273.1"/>
</dbReference>
<evidence type="ECO:0000313" key="2">
    <source>
        <dbReference type="EMBL" id="QJX80479.1"/>
    </source>
</evidence>
<sequence length="292" mass="34196">MNQVTENKGVNELELGKVIKFEELLSVSYKYKGYSGYEFYLDETTGKGVNFYSQSHTQWGWVPIKEINFKELKEYLASANDIMKPMNNTDDIFFKEMMEDVRESLDSVNELEQAEKLLEQRGYSRVEYRFTSRGDRFFKGTTPSKKTKDLAVQRDENTMSIYESEKNENKYKKIFAAKYLSSSYTFHKGDYEDELLELFKYAFRLCYENLLQEFQEVVFEEKSEAFAKRVIGKIQSEATEFADIISLAISEFNSLIIPSGFKVLDEQALEFKNENKLIYSFIALLETDADKM</sequence>
<evidence type="ECO:0000256" key="1">
    <source>
        <dbReference type="SAM" id="Coils"/>
    </source>
</evidence>
<keyword evidence="2" id="KW-0614">Plasmid</keyword>
<gene>
    <name evidence="2" type="ORF">FDZ14_30795</name>
</gene>
<protein>
    <submittedName>
        <fullName evidence="2">Uncharacterized protein</fullName>
    </submittedName>
</protein>
<geneLocation type="plasmid" evidence="3">
    <name>pfdu301a</name>
</geneLocation>
<proteinExistence type="predicted"/>
<dbReference type="AlphaFoldDB" id="A0A6M6E5S1"/>
<dbReference type="Proteomes" id="UP000501076">
    <property type="component" value="Plasmid pFDU301A"/>
</dbReference>
<dbReference type="EMBL" id="CP045273">
    <property type="protein sequence ID" value="QJX80479.1"/>
    <property type="molecule type" value="Genomic_DNA"/>
</dbReference>
<keyword evidence="1" id="KW-0175">Coiled coil</keyword>
<feature type="coiled-coil region" evidence="1">
    <location>
        <begin position="94"/>
        <end position="121"/>
    </location>
</feature>